<keyword evidence="1" id="KW-0472">Membrane</keyword>
<keyword evidence="1" id="KW-0812">Transmembrane</keyword>
<name>A0A2W7IEA9_9FLAO</name>
<reference evidence="2 3" key="1">
    <citation type="submission" date="2018-06" db="EMBL/GenBank/DDBJ databases">
        <title>Genomic Encyclopedia of Archaeal and Bacterial Type Strains, Phase II (KMG-II): from individual species to whole genera.</title>
        <authorList>
            <person name="Goeker M."/>
        </authorList>
    </citation>
    <scope>NUCLEOTIDE SEQUENCE [LARGE SCALE GENOMIC DNA]</scope>
    <source>
        <strain evidence="2 3">DSM 15361</strain>
    </source>
</reference>
<dbReference type="InterPro" id="IPR021354">
    <property type="entry name" value="DUF2975"/>
</dbReference>
<feature type="transmembrane region" description="Helical" evidence="1">
    <location>
        <begin position="54"/>
        <end position="77"/>
    </location>
</feature>
<protein>
    <recommendedName>
        <fullName evidence="4">DUF2975 family protein</fullName>
    </recommendedName>
</protein>
<dbReference type="Proteomes" id="UP000249542">
    <property type="component" value="Unassembled WGS sequence"/>
</dbReference>
<dbReference type="AlphaFoldDB" id="A0A2W7IEA9"/>
<feature type="transmembrane region" description="Helical" evidence="1">
    <location>
        <begin position="97"/>
        <end position="119"/>
    </location>
</feature>
<dbReference type="RefSeq" id="WP_111539641.1">
    <property type="nucleotide sequence ID" value="NZ_QKYV01000001.1"/>
</dbReference>
<gene>
    <name evidence="2" type="ORF">LX95_00291</name>
</gene>
<sequence length="171" mass="20001">MKTLSILRKLISFIYGLFMTVSILVILAIFYMSIFGNGFSEDFTFNNYEVTNKIQIKFILSVYAIIVSTYIYTLFLFKKLVYDFSPTNIFTSLQIFYLNRIGKLIIGITITEITVDFLLKIFYNNRIEASIKTSGLFENYFFIIAVGLFFIFLSEIFKIAKHHKQENELTV</sequence>
<dbReference type="EMBL" id="QKYV01000001">
    <property type="protein sequence ID" value="PZW43962.1"/>
    <property type="molecule type" value="Genomic_DNA"/>
</dbReference>
<proteinExistence type="predicted"/>
<feature type="transmembrane region" description="Helical" evidence="1">
    <location>
        <begin position="12"/>
        <end position="34"/>
    </location>
</feature>
<evidence type="ECO:0000313" key="3">
    <source>
        <dbReference type="Proteomes" id="UP000249542"/>
    </source>
</evidence>
<keyword evidence="3" id="KW-1185">Reference proteome</keyword>
<feature type="transmembrane region" description="Helical" evidence="1">
    <location>
        <begin position="139"/>
        <end position="157"/>
    </location>
</feature>
<organism evidence="2 3">
    <name type="scientific">Mesonia algae</name>
    <dbReference type="NCBI Taxonomy" id="213248"/>
    <lineage>
        <taxon>Bacteria</taxon>
        <taxon>Pseudomonadati</taxon>
        <taxon>Bacteroidota</taxon>
        <taxon>Flavobacteriia</taxon>
        <taxon>Flavobacteriales</taxon>
        <taxon>Flavobacteriaceae</taxon>
        <taxon>Mesonia</taxon>
    </lineage>
</organism>
<accession>A0A2W7IEA9</accession>
<keyword evidence="1" id="KW-1133">Transmembrane helix</keyword>
<evidence type="ECO:0000313" key="2">
    <source>
        <dbReference type="EMBL" id="PZW43962.1"/>
    </source>
</evidence>
<evidence type="ECO:0008006" key="4">
    <source>
        <dbReference type="Google" id="ProtNLM"/>
    </source>
</evidence>
<evidence type="ECO:0000256" key="1">
    <source>
        <dbReference type="SAM" id="Phobius"/>
    </source>
</evidence>
<dbReference type="Pfam" id="PF11188">
    <property type="entry name" value="DUF2975"/>
    <property type="match status" value="1"/>
</dbReference>
<comment type="caution">
    <text evidence="2">The sequence shown here is derived from an EMBL/GenBank/DDBJ whole genome shotgun (WGS) entry which is preliminary data.</text>
</comment>